<proteinExistence type="predicted"/>
<organism evidence="1 2">
    <name type="scientific">Roridomyces roridus</name>
    <dbReference type="NCBI Taxonomy" id="1738132"/>
    <lineage>
        <taxon>Eukaryota</taxon>
        <taxon>Fungi</taxon>
        <taxon>Dikarya</taxon>
        <taxon>Basidiomycota</taxon>
        <taxon>Agaricomycotina</taxon>
        <taxon>Agaricomycetes</taxon>
        <taxon>Agaricomycetidae</taxon>
        <taxon>Agaricales</taxon>
        <taxon>Marasmiineae</taxon>
        <taxon>Mycenaceae</taxon>
        <taxon>Roridomyces</taxon>
    </lineage>
</organism>
<dbReference type="Proteomes" id="UP001221142">
    <property type="component" value="Unassembled WGS sequence"/>
</dbReference>
<accession>A0AAD7BGX8</accession>
<evidence type="ECO:0000313" key="2">
    <source>
        <dbReference type="Proteomes" id="UP001221142"/>
    </source>
</evidence>
<protein>
    <submittedName>
        <fullName evidence="1">Uncharacterized protein</fullName>
    </submittedName>
</protein>
<comment type="caution">
    <text evidence="1">The sequence shown here is derived from an EMBL/GenBank/DDBJ whole genome shotgun (WGS) entry which is preliminary data.</text>
</comment>
<sequence length="581" mass="63364">MSTIHPALLPHNISKLPFSLQRVARNATSQGSWTKTSSISIQKLSSMGTEETLGLLPIIYVLLDSSGIPSLDIDTATTMVSSMQSTMLTWSLLERALCVPTFPVAATADLWPRVWAWMEFVSLYSNDLVEAWQAATFFRPVLEVVVKFAARPPTRRAMVSTPGLRRVLATAWTHHVQLSDGDGQISRQLNDIGVALYAMSAVENPDDFSEVLDGCGGRDTFCLMLTHTIDLASRHPALSSAVSTVGQVCLLLDSMKAVASDIFPLLLSHGFIPPLVSSLAIVGPPKPAQHCGVPFPLTLGSLAYLLFEVPGYRWLEQALQAGLLNQIVSWGSKRGIMHAAHPDVAQKFPELLEKVLPQALVYYPVIVQMRKAFANVKAPSSDGEFARSGLYGLWSNLKALLDERTGDLEDWEATGRPSALIAKPRHIAHGHASVPIGRRGTGTIADFICSRLRVPIAIEMIRSMAEYPDNPVAVGFDYSRGSAQVNVFPISMLDSSKIITPHSQRLARAGGHLVAHKISLGFGSATFHAVWPLCASAPEFYDGLKEIARTAEGLEDAELEPQVLELIEKTKRKGITEFHYC</sequence>
<evidence type="ECO:0000313" key="1">
    <source>
        <dbReference type="EMBL" id="KAJ7620400.1"/>
    </source>
</evidence>
<gene>
    <name evidence="1" type="ORF">FB45DRAFT_871431</name>
</gene>
<name>A0AAD7BGX8_9AGAR</name>
<keyword evidence="2" id="KW-1185">Reference proteome</keyword>
<dbReference type="EMBL" id="JARKIF010000017">
    <property type="protein sequence ID" value="KAJ7620400.1"/>
    <property type="molecule type" value="Genomic_DNA"/>
</dbReference>
<reference evidence="1" key="1">
    <citation type="submission" date="2023-03" db="EMBL/GenBank/DDBJ databases">
        <title>Massive genome expansion in bonnet fungi (Mycena s.s.) driven by repeated elements and novel gene families across ecological guilds.</title>
        <authorList>
            <consortium name="Lawrence Berkeley National Laboratory"/>
            <person name="Harder C.B."/>
            <person name="Miyauchi S."/>
            <person name="Viragh M."/>
            <person name="Kuo A."/>
            <person name="Thoen E."/>
            <person name="Andreopoulos B."/>
            <person name="Lu D."/>
            <person name="Skrede I."/>
            <person name="Drula E."/>
            <person name="Henrissat B."/>
            <person name="Morin E."/>
            <person name="Kohler A."/>
            <person name="Barry K."/>
            <person name="LaButti K."/>
            <person name="Morin E."/>
            <person name="Salamov A."/>
            <person name="Lipzen A."/>
            <person name="Mereny Z."/>
            <person name="Hegedus B."/>
            <person name="Baldrian P."/>
            <person name="Stursova M."/>
            <person name="Weitz H."/>
            <person name="Taylor A."/>
            <person name="Grigoriev I.V."/>
            <person name="Nagy L.G."/>
            <person name="Martin F."/>
            <person name="Kauserud H."/>
        </authorList>
    </citation>
    <scope>NUCLEOTIDE SEQUENCE</scope>
    <source>
        <strain evidence="1">9284</strain>
    </source>
</reference>
<dbReference type="AlphaFoldDB" id="A0AAD7BGX8"/>